<protein>
    <submittedName>
        <fullName evidence="1">Uncharacterized protein</fullName>
    </submittedName>
</protein>
<accession>A0A0C2ZDD5</accession>
<gene>
    <name evidence="1" type="ORF">SCLCIDRAFT_981921</name>
</gene>
<dbReference type="InParanoid" id="A0A0C2ZDD5"/>
<organism evidence="1 2">
    <name type="scientific">Scleroderma citrinum Foug A</name>
    <dbReference type="NCBI Taxonomy" id="1036808"/>
    <lineage>
        <taxon>Eukaryota</taxon>
        <taxon>Fungi</taxon>
        <taxon>Dikarya</taxon>
        <taxon>Basidiomycota</taxon>
        <taxon>Agaricomycotina</taxon>
        <taxon>Agaricomycetes</taxon>
        <taxon>Agaricomycetidae</taxon>
        <taxon>Boletales</taxon>
        <taxon>Sclerodermatineae</taxon>
        <taxon>Sclerodermataceae</taxon>
        <taxon>Scleroderma</taxon>
    </lineage>
</organism>
<sequence>MPRILGRTGGGFRVTEALKGVVGIGRGLCHFFDGSLPHKFCSHPHLYRAAASTEEGALPVQHIMWASGLTWPPLITAELKTHHARRTYLHEDIAS</sequence>
<dbReference type="HOGENOM" id="CLU_2374049_0_0_1"/>
<proteinExistence type="predicted"/>
<evidence type="ECO:0000313" key="2">
    <source>
        <dbReference type="Proteomes" id="UP000053989"/>
    </source>
</evidence>
<reference evidence="2" key="2">
    <citation type="submission" date="2015-01" db="EMBL/GenBank/DDBJ databases">
        <title>Evolutionary Origins and Diversification of the Mycorrhizal Mutualists.</title>
        <authorList>
            <consortium name="DOE Joint Genome Institute"/>
            <consortium name="Mycorrhizal Genomics Consortium"/>
            <person name="Kohler A."/>
            <person name="Kuo A."/>
            <person name="Nagy L.G."/>
            <person name="Floudas D."/>
            <person name="Copeland A."/>
            <person name="Barry K.W."/>
            <person name="Cichocki N."/>
            <person name="Veneault-Fourrey C."/>
            <person name="LaButti K."/>
            <person name="Lindquist E.A."/>
            <person name="Lipzen A."/>
            <person name="Lundell T."/>
            <person name="Morin E."/>
            <person name="Murat C."/>
            <person name="Riley R."/>
            <person name="Ohm R."/>
            <person name="Sun H."/>
            <person name="Tunlid A."/>
            <person name="Henrissat B."/>
            <person name="Grigoriev I.V."/>
            <person name="Hibbett D.S."/>
            <person name="Martin F."/>
        </authorList>
    </citation>
    <scope>NUCLEOTIDE SEQUENCE [LARGE SCALE GENOMIC DNA]</scope>
    <source>
        <strain evidence="2">Foug A</strain>
    </source>
</reference>
<keyword evidence="2" id="KW-1185">Reference proteome</keyword>
<dbReference type="EMBL" id="KN822069">
    <property type="protein sequence ID" value="KIM59808.1"/>
    <property type="molecule type" value="Genomic_DNA"/>
</dbReference>
<name>A0A0C2ZDD5_9AGAM</name>
<reference evidence="1 2" key="1">
    <citation type="submission" date="2014-04" db="EMBL/GenBank/DDBJ databases">
        <authorList>
            <consortium name="DOE Joint Genome Institute"/>
            <person name="Kuo A."/>
            <person name="Kohler A."/>
            <person name="Nagy L.G."/>
            <person name="Floudas D."/>
            <person name="Copeland A."/>
            <person name="Barry K.W."/>
            <person name="Cichocki N."/>
            <person name="Veneault-Fourrey C."/>
            <person name="LaButti K."/>
            <person name="Lindquist E.A."/>
            <person name="Lipzen A."/>
            <person name="Lundell T."/>
            <person name="Morin E."/>
            <person name="Murat C."/>
            <person name="Sun H."/>
            <person name="Tunlid A."/>
            <person name="Henrissat B."/>
            <person name="Grigoriev I.V."/>
            <person name="Hibbett D.S."/>
            <person name="Martin F."/>
            <person name="Nordberg H.P."/>
            <person name="Cantor M.N."/>
            <person name="Hua S.X."/>
        </authorList>
    </citation>
    <scope>NUCLEOTIDE SEQUENCE [LARGE SCALE GENOMIC DNA]</scope>
    <source>
        <strain evidence="1 2">Foug A</strain>
    </source>
</reference>
<dbReference type="AlphaFoldDB" id="A0A0C2ZDD5"/>
<dbReference type="Proteomes" id="UP000053989">
    <property type="component" value="Unassembled WGS sequence"/>
</dbReference>
<evidence type="ECO:0000313" key="1">
    <source>
        <dbReference type="EMBL" id="KIM59808.1"/>
    </source>
</evidence>